<sequence length="243" mass="25799">MGIDGVRLGPGHGTHAGPLARVFLALLLAVSLIHLVSQLLAPGQPLGEVTQVLLMPMLGGYVLGCTPAPRSSLVRLALVAVFFSWLGDSIPRVLHGDPGFLSMVGSFLTAQVFYIVLLRRWWRSSVLRRPVWLLPYLLVLAALVVLCAPSAGALLVPVIVYGLALVTMAVLSTGTGLKGGLGGAIFFFSDSLIALRSFTDIDVPAQDFWIMLTYILGQFLLVSAILDKDNAAIGAARQQAAGR</sequence>
<accession>A0A6L9G5W0</accession>
<proteinExistence type="inferred from homology"/>
<name>A0A6L9G5W0_9MICC</name>
<evidence type="ECO:0000313" key="7">
    <source>
        <dbReference type="EMBL" id="NAZ17342.1"/>
    </source>
</evidence>
<dbReference type="PANTHER" id="PTHR31885">
    <property type="entry name" value="GH04784P"/>
    <property type="match status" value="1"/>
</dbReference>
<dbReference type="PANTHER" id="PTHR31885:SF6">
    <property type="entry name" value="GH04784P"/>
    <property type="match status" value="1"/>
</dbReference>
<feature type="transmembrane region" description="Helical" evidence="6">
    <location>
        <begin position="158"/>
        <end position="188"/>
    </location>
</feature>
<organism evidence="7 8">
    <name type="scientific">Glutamicibacter soli</name>
    <dbReference type="NCBI Taxonomy" id="453836"/>
    <lineage>
        <taxon>Bacteria</taxon>
        <taxon>Bacillati</taxon>
        <taxon>Actinomycetota</taxon>
        <taxon>Actinomycetes</taxon>
        <taxon>Micrococcales</taxon>
        <taxon>Micrococcaceae</taxon>
        <taxon>Glutamicibacter</taxon>
    </lineage>
</organism>
<dbReference type="GO" id="GO:0016787">
    <property type="term" value="F:hydrolase activity"/>
    <property type="evidence" value="ECO:0007669"/>
    <property type="project" value="TreeGrafter"/>
</dbReference>
<evidence type="ECO:0000256" key="5">
    <source>
        <dbReference type="ARBA" id="ARBA00023136"/>
    </source>
</evidence>
<dbReference type="AlphaFoldDB" id="A0A6L9G5W0"/>
<feature type="transmembrane region" description="Helical" evidence="6">
    <location>
        <begin position="21"/>
        <end position="40"/>
    </location>
</feature>
<evidence type="ECO:0000256" key="4">
    <source>
        <dbReference type="ARBA" id="ARBA00022989"/>
    </source>
</evidence>
<comment type="subcellular location">
    <subcellularLocation>
        <location evidence="1">Membrane</location>
        <topology evidence="1">Multi-pass membrane protein</topology>
    </subcellularLocation>
</comment>
<comment type="caution">
    <text evidence="7">The sequence shown here is derived from an EMBL/GenBank/DDBJ whole genome shotgun (WGS) entry which is preliminary data.</text>
</comment>
<dbReference type="EMBL" id="WYDN01000015">
    <property type="protein sequence ID" value="NAZ17342.1"/>
    <property type="molecule type" value="Genomic_DNA"/>
</dbReference>
<comment type="similarity">
    <text evidence="2">Belongs to the TMEM86 family.</text>
</comment>
<evidence type="ECO:0000256" key="6">
    <source>
        <dbReference type="SAM" id="Phobius"/>
    </source>
</evidence>
<evidence type="ECO:0000313" key="8">
    <source>
        <dbReference type="Proteomes" id="UP000477543"/>
    </source>
</evidence>
<keyword evidence="4 6" id="KW-1133">Transmembrane helix</keyword>
<feature type="transmembrane region" description="Helical" evidence="6">
    <location>
        <begin position="76"/>
        <end position="94"/>
    </location>
</feature>
<protein>
    <submittedName>
        <fullName evidence="7">Lysoplasmalogenase</fullName>
    </submittedName>
</protein>
<dbReference type="RefSeq" id="WP_161449808.1">
    <property type="nucleotide sequence ID" value="NZ_WYDN01000015.1"/>
</dbReference>
<evidence type="ECO:0000256" key="2">
    <source>
        <dbReference type="ARBA" id="ARBA00007375"/>
    </source>
</evidence>
<evidence type="ECO:0000256" key="1">
    <source>
        <dbReference type="ARBA" id="ARBA00004141"/>
    </source>
</evidence>
<feature type="transmembrane region" description="Helical" evidence="6">
    <location>
        <begin position="100"/>
        <end position="119"/>
    </location>
</feature>
<reference evidence="7 8" key="1">
    <citation type="submission" date="2020-01" db="EMBL/GenBank/DDBJ databases">
        <title>Glutamicibacter soli M275.</title>
        <authorList>
            <person name="Meng X."/>
        </authorList>
    </citation>
    <scope>NUCLEOTIDE SEQUENCE [LARGE SCALE GENOMIC DNA]</scope>
    <source>
        <strain evidence="7 8">M275</strain>
    </source>
</reference>
<feature type="transmembrane region" description="Helical" evidence="6">
    <location>
        <begin position="208"/>
        <end position="226"/>
    </location>
</feature>
<dbReference type="Proteomes" id="UP000477543">
    <property type="component" value="Unassembled WGS sequence"/>
</dbReference>
<dbReference type="Pfam" id="PF07947">
    <property type="entry name" value="YhhN"/>
    <property type="match status" value="1"/>
</dbReference>
<keyword evidence="5 6" id="KW-0472">Membrane</keyword>
<dbReference type="GO" id="GO:0016020">
    <property type="term" value="C:membrane"/>
    <property type="evidence" value="ECO:0007669"/>
    <property type="project" value="UniProtKB-SubCell"/>
</dbReference>
<evidence type="ECO:0000256" key="3">
    <source>
        <dbReference type="ARBA" id="ARBA00022692"/>
    </source>
</evidence>
<feature type="transmembrane region" description="Helical" evidence="6">
    <location>
        <begin position="46"/>
        <end position="64"/>
    </location>
</feature>
<gene>
    <name evidence="7" type="ORF">GT020_14900</name>
</gene>
<keyword evidence="3 6" id="KW-0812">Transmembrane</keyword>
<dbReference type="InterPro" id="IPR012506">
    <property type="entry name" value="TMEM86B-like"/>
</dbReference>
<feature type="transmembrane region" description="Helical" evidence="6">
    <location>
        <begin position="131"/>
        <end position="152"/>
    </location>
</feature>